<dbReference type="GO" id="GO:0046872">
    <property type="term" value="F:metal ion binding"/>
    <property type="evidence" value="ECO:0007669"/>
    <property type="project" value="UniProtKB-KW"/>
</dbReference>
<evidence type="ECO:0000256" key="2">
    <source>
        <dbReference type="ARBA" id="ARBA00022679"/>
    </source>
</evidence>
<dbReference type="GO" id="GO:0004478">
    <property type="term" value="F:methionine adenosyltransferase activity"/>
    <property type="evidence" value="ECO:0007669"/>
    <property type="project" value="InterPro"/>
</dbReference>
<evidence type="ECO:0000256" key="5">
    <source>
        <dbReference type="ARBA" id="ARBA00022840"/>
    </source>
</evidence>
<dbReference type="InterPro" id="IPR022636">
    <property type="entry name" value="S-AdoMet_synthetase_sfam"/>
</dbReference>
<dbReference type="GO" id="GO:0006556">
    <property type="term" value="P:S-adenosylmethionine biosynthetic process"/>
    <property type="evidence" value="ECO:0007669"/>
    <property type="project" value="InterPro"/>
</dbReference>
<keyword evidence="6" id="KW-0460">Magnesium</keyword>
<evidence type="ECO:0000259" key="8">
    <source>
        <dbReference type="Pfam" id="PF02773"/>
    </source>
</evidence>
<dbReference type="AlphaFoldDB" id="A0A226MJA4"/>
<keyword evidence="3" id="KW-0479">Metal-binding</keyword>
<evidence type="ECO:0000313" key="10">
    <source>
        <dbReference type="Proteomes" id="UP000198323"/>
    </source>
</evidence>
<comment type="caution">
    <text evidence="9">The sequence shown here is derived from an EMBL/GenBank/DDBJ whole genome shotgun (WGS) entry which is preliminary data.</text>
</comment>
<organism evidence="9 10">
    <name type="scientific">Callipepla squamata</name>
    <name type="common">Scaled quail</name>
    <dbReference type="NCBI Taxonomy" id="9009"/>
    <lineage>
        <taxon>Eukaryota</taxon>
        <taxon>Metazoa</taxon>
        <taxon>Chordata</taxon>
        <taxon>Craniata</taxon>
        <taxon>Vertebrata</taxon>
        <taxon>Euteleostomi</taxon>
        <taxon>Archelosauria</taxon>
        <taxon>Archosauria</taxon>
        <taxon>Dinosauria</taxon>
        <taxon>Saurischia</taxon>
        <taxon>Theropoda</taxon>
        <taxon>Coelurosauria</taxon>
        <taxon>Aves</taxon>
        <taxon>Neognathae</taxon>
        <taxon>Galloanserae</taxon>
        <taxon>Galliformes</taxon>
        <taxon>Odontophoridae</taxon>
        <taxon>Callipepla</taxon>
    </lineage>
</organism>
<evidence type="ECO:0000256" key="4">
    <source>
        <dbReference type="ARBA" id="ARBA00022741"/>
    </source>
</evidence>
<proteinExistence type="predicted"/>
<keyword evidence="10" id="KW-1185">Reference proteome</keyword>
<name>A0A226MJA4_CALSU</name>
<dbReference type="OrthoDB" id="5852090at2759"/>
<evidence type="ECO:0000256" key="3">
    <source>
        <dbReference type="ARBA" id="ARBA00022723"/>
    </source>
</evidence>
<accession>A0A226MJA4</accession>
<keyword evidence="7" id="KW-0630">Potassium</keyword>
<gene>
    <name evidence="9" type="ORF">ASZ78_002431</name>
</gene>
<dbReference type="InterPro" id="IPR002133">
    <property type="entry name" value="S-AdoMet_synthetase"/>
</dbReference>
<dbReference type="Proteomes" id="UP000198323">
    <property type="component" value="Unassembled WGS sequence"/>
</dbReference>
<keyword evidence="5" id="KW-0067">ATP-binding</keyword>
<keyword evidence="1" id="KW-0554">One-carbon metabolism</keyword>
<dbReference type="GO" id="GO:0006730">
    <property type="term" value="P:one-carbon metabolic process"/>
    <property type="evidence" value="ECO:0007669"/>
    <property type="project" value="UniProtKB-KW"/>
</dbReference>
<evidence type="ECO:0000256" key="7">
    <source>
        <dbReference type="ARBA" id="ARBA00022958"/>
    </source>
</evidence>
<sequence>MPLMKLYVLNSPLAHTLTARIKYLEKNRTQPWVRPDGKTQFVNKRKECFNYIWVYMHVFYSYHYATGLSHPLAITVFHYGTSDRSEELLEIIQKNFDLCLGAITVFLFSFRELDLKRPIYRKTAYNGHFGREEFTWEIPKKLVY</sequence>
<dbReference type="Gene3D" id="3.30.300.10">
    <property type="match status" value="2"/>
</dbReference>
<dbReference type="PANTHER" id="PTHR11964">
    <property type="entry name" value="S-ADENOSYLMETHIONINE SYNTHETASE"/>
    <property type="match status" value="1"/>
</dbReference>
<evidence type="ECO:0000256" key="6">
    <source>
        <dbReference type="ARBA" id="ARBA00022842"/>
    </source>
</evidence>
<protein>
    <recommendedName>
        <fullName evidence="8">S-adenosylmethionine synthetase C-terminal domain-containing protein</fullName>
    </recommendedName>
</protein>
<dbReference type="GO" id="GO:0005524">
    <property type="term" value="F:ATP binding"/>
    <property type="evidence" value="ECO:0007669"/>
    <property type="project" value="UniProtKB-KW"/>
</dbReference>
<keyword evidence="4" id="KW-0547">Nucleotide-binding</keyword>
<dbReference type="SUPFAM" id="SSF55973">
    <property type="entry name" value="S-adenosylmethionine synthetase"/>
    <property type="match status" value="2"/>
</dbReference>
<evidence type="ECO:0000256" key="1">
    <source>
        <dbReference type="ARBA" id="ARBA00022563"/>
    </source>
</evidence>
<dbReference type="InterPro" id="IPR022630">
    <property type="entry name" value="S-AdoMet_synt_C"/>
</dbReference>
<feature type="domain" description="S-adenosylmethionine synthetase C-terminal" evidence="8">
    <location>
        <begin position="63"/>
        <end position="137"/>
    </location>
</feature>
<evidence type="ECO:0000313" key="9">
    <source>
        <dbReference type="EMBL" id="OXB55362.1"/>
    </source>
</evidence>
<reference evidence="9 10" key="1">
    <citation type="submission" date="2016-07" db="EMBL/GenBank/DDBJ databases">
        <title>Disparate Historic Effective Population Sizes Predicted by Modern Levels of Genome Diversity for the Scaled Quail (Callipepla squamata) and the Northern Bobwhite (Colinus virginianus): Inferences from First and Second Generation Draft Genome Assemblies for Sympatric New World Quail.</title>
        <authorList>
            <person name="Oldeschulte D.L."/>
            <person name="Halley Y.A."/>
            <person name="Bhattarai E.K."/>
            <person name="Brashear W.A."/>
            <person name="Hill J."/>
            <person name="Metz R.P."/>
            <person name="Johnson C.D."/>
            <person name="Rollins D."/>
            <person name="Peterson M.J."/>
            <person name="Bickhart D.M."/>
            <person name="Decker J.E."/>
            <person name="Seabury C.M."/>
        </authorList>
    </citation>
    <scope>NUCLEOTIDE SEQUENCE [LARGE SCALE GENOMIC DNA]</scope>
    <source>
        <strain evidence="9 10">Texas</strain>
        <tissue evidence="9">Leg muscle</tissue>
    </source>
</reference>
<keyword evidence="2" id="KW-0808">Transferase</keyword>
<dbReference type="EMBL" id="MCFN01000760">
    <property type="protein sequence ID" value="OXB55362.1"/>
    <property type="molecule type" value="Genomic_DNA"/>
</dbReference>
<dbReference type="Pfam" id="PF02773">
    <property type="entry name" value="S-AdoMet_synt_C"/>
    <property type="match status" value="1"/>
</dbReference>
<dbReference type="STRING" id="9009.A0A226MJA4"/>